<dbReference type="Proteomes" id="UP001164746">
    <property type="component" value="Chromosome 13"/>
</dbReference>
<proteinExistence type="predicted"/>
<gene>
    <name evidence="5" type="ORF">MAR_036379</name>
</gene>
<dbReference type="Pfam" id="PF00386">
    <property type="entry name" value="C1q"/>
    <property type="match status" value="1"/>
</dbReference>
<dbReference type="InterPro" id="IPR050822">
    <property type="entry name" value="Cerebellin_Synaptic_Org"/>
</dbReference>
<dbReference type="SMART" id="SM00110">
    <property type="entry name" value="C1Q"/>
    <property type="match status" value="1"/>
</dbReference>
<evidence type="ECO:0000259" key="4">
    <source>
        <dbReference type="PROSITE" id="PS50871"/>
    </source>
</evidence>
<feature type="domain" description="C1q" evidence="4">
    <location>
        <begin position="149"/>
        <end position="278"/>
    </location>
</feature>
<protein>
    <recommendedName>
        <fullName evidence="4">C1q domain-containing protein</fullName>
    </recommendedName>
</protein>
<dbReference type="Gene3D" id="2.60.120.40">
    <property type="match status" value="1"/>
</dbReference>
<dbReference type="PANTHER" id="PTHR22923">
    <property type="entry name" value="CEREBELLIN-RELATED"/>
    <property type="match status" value="1"/>
</dbReference>
<comment type="subcellular location">
    <subcellularLocation>
        <location evidence="1">Secreted</location>
    </subcellularLocation>
</comment>
<dbReference type="InterPro" id="IPR008983">
    <property type="entry name" value="Tumour_necrosis_fac-like_dom"/>
</dbReference>
<keyword evidence="6" id="KW-1185">Reference proteome</keyword>
<evidence type="ECO:0000313" key="5">
    <source>
        <dbReference type="EMBL" id="WAR22710.1"/>
    </source>
</evidence>
<evidence type="ECO:0000256" key="2">
    <source>
        <dbReference type="ARBA" id="ARBA00022525"/>
    </source>
</evidence>
<sequence>MTVTCAGGSSPVTPCSLDTETNIPANLYPLMTPVPDEKIHPVLFGFRWVGILYLPHTPRRPSISRYAGPRPLKAQQILDRILVEETSAPNKNSNPELVFSGALLVYFQTATCGREYYLVLHVVFQCRLHLALIVAVVVQLSWNRVEAGSMWPKIHFTAHSPTDKSLALNQKLVFQTVVTNDGQGYDNNTGIFTCPFSGLYIFSLQHCVDRNKHSYVSILVAGVAFGSQWYPCSSMQAFVSLKKGEKVWSKANVPSYIYYNSDRWTTLSGVLLRPDALSTVHMLTSFET</sequence>
<keyword evidence="2" id="KW-0964">Secreted</keyword>
<dbReference type="SUPFAM" id="SSF49842">
    <property type="entry name" value="TNF-like"/>
    <property type="match status" value="1"/>
</dbReference>
<reference evidence="5" key="1">
    <citation type="submission" date="2022-11" db="EMBL/GenBank/DDBJ databases">
        <title>Centuries of genome instability and evolution in soft-shell clam transmissible cancer (bioRxiv).</title>
        <authorList>
            <person name="Hart S.F.M."/>
            <person name="Yonemitsu M.A."/>
            <person name="Giersch R.M."/>
            <person name="Beal B.F."/>
            <person name="Arriagada G."/>
            <person name="Davis B.W."/>
            <person name="Ostrander E.A."/>
            <person name="Goff S.P."/>
            <person name="Metzger M.J."/>
        </authorList>
    </citation>
    <scope>NUCLEOTIDE SEQUENCE</scope>
    <source>
        <strain evidence="5">MELC-2E11</strain>
        <tissue evidence="5">Siphon/mantle</tissue>
    </source>
</reference>
<feature type="non-terminal residue" evidence="5">
    <location>
        <position position="1"/>
    </location>
</feature>
<evidence type="ECO:0000256" key="1">
    <source>
        <dbReference type="ARBA" id="ARBA00004613"/>
    </source>
</evidence>
<dbReference type="InterPro" id="IPR001073">
    <property type="entry name" value="C1q_dom"/>
</dbReference>
<keyword evidence="3" id="KW-0732">Signal</keyword>
<accession>A0ABY7FKY0</accession>
<dbReference type="EMBL" id="CP111024">
    <property type="protein sequence ID" value="WAR22710.1"/>
    <property type="molecule type" value="Genomic_DNA"/>
</dbReference>
<evidence type="ECO:0000256" key="3">
    <source>
        <dbReference type="ARBA" id="ARBA00022729"/>
    </source>
</evidence>
<dbReference type="PROSITE" id="PS50871">
    <property type="entry name" value="C1Q"/>
    <property type="match status" value="1"/>
</dbReference>
<dbReference type="PANTHER" id="PTHR22923:SF116">
    <property type="entry name" value="C1Q DOMAIN-CONTAINING PROTEIN"/>
    <property type="match status" value="1"/>
</dbReference>
<name>A0ABY7FKY0_MYAAR</name>
<evidence type="ECO:0000313" key="6">
    <source>
        <dbReference type="Proteomes" id="UP001164746"/>
    </source>
</evidence>
<organism evidence="5 6">
    <name type="scientific">Mya arenaria</name>
    <name type="common">Soft-shell clam</name>
    <dbReference type="NCBI Taxonomy" id="6604"/>
    <lineage>
        <taxon>Eukaryota</taxon>
        <taxon>Metazoa</taxon>
        <taxon>Spiralia</taxon>
        <taxon>Lophotrochozoa</taxon>
        <taxon>Mollusca</taxon>
        <taxon>Bivalvia</taxon>
        <taxon>Autobranchia</taxon>
        <taxon>Heteroconchia</taxon>
        <taxon>Euheterodonta</taxon>
        <taxon>Imparidentia</taxon>
        <taxon>Neoheterodontei</taxon>
        <taxon>Myida</taxon>
        <taxon>Myoidea</taxon>
        <taxon>Myidae</taxon>
        <taxon>Mya</taxon>
    </lineage>
</organism>